<sequence>MESKFLDKIVHSNEIEIITLNLSRPSRPGVHVSVIGIGAGVLGPDACAVIDGIVLLHRDNCKDFVINEFEKKSAALVDYLNSLECAYERLRLEAERQKLDCEHREAQLKREKAELKYMLESALERDRRLEHDKCVLLNEKERLLERIQELEARIDELQGEMHSREELYQCRKKRDEKARRKLDIENKALKKKATVGWMLGSLCEVYLEGGADGGTLPLILMLRKLQKDLERETVSCDAGLKVSTDSLKREVNKLLRSTSGSRSPRVEVRIQDHHSRPGSPDDIGDHRRKPCRSVSPKGRSPSCTRSPFCPRPPSPFSQRTRSPMVSPRSPVSPRDKSPMSPRDRSPLSQRCRSPYSPRARSMSRSPSPLSPCSHKTKSRSPSPCTTLTVNFDSDMPEEPVGHYRCTSQPGVGHVDTVEISREECRKKNWAEIKVIKEPDEGGTDIKHMLSNIEANINYLLDSERKRRWRESQFRNIGYSPRSRTVRDCCKPRVKH</sequence>
<feature type="compositionally biased region" description="Low complexity" evidence="2">
    <location>
        <begin position="316"/>
        <end position="332"/>
    </location>
</feature>
<dbReference type="EMBL" id="GL377613">
    <property type="protein sequence ID" value="EFJ17532.1"/>
    <property type="molecule type" value="Genomic_DNA"/>
</dbReference>
<evidence type="ECO:0000256" key="1">
    <source>
        <dbReference type="SAM" id="Coils"/>
    </source>
</evidence>
<dbReference type="KEGG" id="smo:SELMODRAFT_444872"/>
<keyword evidence="1" id="KW-0175">Coiled coil</keyword>
<evidence type="ECO:0000313" key="3">
    <source>
        <dbReference type="EMBL" id="EFJ17532.1"/>
    </source>
</evidence>
<proteinExistence type="predicted"/>
<evidence type="ECO:0000313" key="4">
    <source>
        <dbReference type="Proteomes" id="UP000001514"/>
    </source>
</evidence>
<dbReference type="eggNOG" id="ENOG502SWHX">
    <property type="taxonomic scope" value="Eukaryota"/>
</dbReference>
<evidence type="ECO:0000256" key="2">
    <source>
        <dbReference type="SAM" id="MobiDB-lite"/>
    </source>
</evidence>
<feature type="coiled-coil region" evidence="1">
    <location>
        <begin position="80"/>
        <end position="192"/>
    </location>
</feature>
<dbReference type="HOGENOM" id="CLU_593684_0_0_1"/>
<feature type="region of interest" description="Disordered" evidence="2">
    <location>
        <begin position="254"/>
        <end position="384"/>
    </location>
</feature>
<name>D8SDL2_SELML</name>
<gene>
    <name evidence="3" type="ORF">SELMODRAFT_444872</name>
</gene>
<accession>D8SDL2</accession>
<reference evidence="3 4" key="1">
    <citation type="journal article" date="2011" name="Science">
        <title>The Selaginella genome identifies genetic changes associated with the evolution of vascular plants.</title>
        <authorList>
            <person name="Banks J.A."/>
            <person name="Nishiyama T."/>
            <person name="Hasebe M."/>
            <person name="Bowman J.L."/>
            <person name="Gribskov M."/>
            <person name="dePamphilis C."/>
            <person name="Albert V.A."/>
            <person name="Aono N."/>
            <person name="Aoyama T."/>
            <person name="Ambrose B.A."/>
            <person name="Ashton N.W."/>
            <person name="Axtell M.J."/>
            <person name="Barker E."/>
            <person name="Barker M.S."/>
            <person name="Bennetzen J.L."/>
            <person name="Bonawitz N.D."/>
            <person name="Chapple C."/>
            <person name="Cheng C."/>
            <person name="Correa L.G."/>
            <person name="Dacre M."/>
            <person name="DeBarry J."/>
            <person name="Dreyer I."/>
            <person name="Elias M."/>
            <person name="Engstrom E.M."/>
            <person name="Estelle M."/>
            <person name="Feng L."/>
            <person name="Finet C."/>
            <person name="Floyd S.K."/>
            <person name="Frommer W.B."/>
            <person name="Fujita T."/>
            <person name="Gramzow L."/>
            <person name="Gutensohn M."/>
            <person name="Harholt J."/>
            <person name="Hattori M."/>
            <person name="Heyl A."/>
            <person name="Hirai T."/>
            <person name="Hiwatashi Y."/>
            <person name="Ishikawa M."/>
            <person name="Iwata M."/>
            <person name="Karol K.G."/>
            <person name="Koehler B."/>
            <person name="Kolukisaoglu U."/>
            <person name="Kubo M."/>
            <person name="Kurata T."/>
            <person name="Lalonde S."/>
            <person name="Li K."/>
            <person name="Li Y."/>
            <person name="Litt A."/>
            <person name="Lyons E."/>
            <person name="Manning G."/>
            <person name="Maruyama T."/>
            <person name="Michael T.P."/>
            <person name="Mikami K."/>
            <person name="Miyazaki S."/>
            <person name="Morinaga S."/>
            <person name="Murata T."/>
            <person name="Mueller-Roeber B."/>
            <person name="Nelson D.R."/>
            <person name="Obara M."/>
            <person name="Oguri Y."/>
            <person name="Olmstead R.G."/>
            <person name="Onodera N."/>
            <person name="Petersen B.L."/>
            <person name="Pils B."/>
            <person name="Prigge M."/>
            <person name="Rensing S.A."/>
            <person name="Riano-Pachon D.M."/>
            <person name="Roberts A.W."/>
            <person name="Sato Y."/>
            <person name="Scheller H.V."/>
            <person name="Schulz B."/>
            <person name="Schulz C."/>
            <person name="Shakirov E.V."/>
            <person name="Shibagaki N."/>
            <person name="Shinohara N."/>
            <person name="Shippen D.E."/>
            <person name="Soerensen I."/>
            <person name="Sotooka R."/>
            <person name="Sugimoto N."/>
            <person name="Sugita M."/>
            <person name="Sumikawa N."/>
            <person name="Tanurdzic M."/>
            <person name="Theissen G."/>
            <person name="Ulvskov P."/>
            <person name="Wakazuki S."/>
            <person name="Weng J.K."/>
            <person name="Willats W.W."/>
            <person name="Wipf D."/>
            <person name="Wolf P.G."/>
            <person name="Yang L."/>
            <person name="Zimmer A.D."/>
            <person name="Zhu Q."/>
            <person name="Mitros T."/>
            <person name="Hellsten U."/>
            <person name="Loque D."/>
            <person name="Otillar R."/>
            <person name="Salamov A."/>
            <person name="Schmutz J."/>
            <person name="Shapiro H."/>
            <person name="Lindquist E."/>
            <person name="Lucas S."/>
            <person name="Rokhsar D."/>
            <person name="Grigoriev I.V."/>
        </authorList>
    </citation>
    <scope>NUCLEOTIDE SEQUENCE [LARGE SCALE GENOMIC DNA]</scope>
</reference>
<dbReference type="AlphaFoldDB" id="D8SDL2"/>
<keyword evidence="4" id="KW-1185">Reference proteome</keyword>
<feature type="compositionally biased region" description="Basic and acidic residues" evidence="2">
    <location>
        <begin position="333"/>
        <end position="345"/>
    </location>
</feature>
<feature type="compositionally biased region" description="Basic and acidic residues" evidence="2">
    <location>
        <begin position="264"/>
        <end position="275"/>
    </location>
</feature>
<dbReference type="Gramene" id="EFJ17532">
    <property type="protein sequence ID" value="EFJ17532"/>
    <property type="gene ID" value="SELMODRAFT_444872"/>
</dbReference>
<organism evidence="4">
    <name type="scientific">Selaginella moellendorffii</name>
    <name type="common">Spikemoss</name>
    <dbReference type="NCBI Taxonomy" id="88036"/>
    <lineage>
        <taxon>Eukaryota</taxon>
        <taxon>Viridiplantae</taxon>
        <taxon>Streptophyta</taxon>
        <taxon>Embryophyta</taxon>
        <taxon>Tracheophyta</taxon>
        <taxon>Lycopodiopsida</taxon>
        <taxon>Selaginellales</taxon>
        <taxon>Selaginellaceae</taxon>
        <taxon>Selaginella</taxon>
    </lineage>
</organism>
<protein>
    <submittedName>
        <fullName evidence="3">Uncharacterized protein</fullName>
    </submittedName>
</protein>
<feature type="compositionally biased region" description="Low complexity" evidence="2">
    <location>
        <begin position="299"/>
        <end position="308"/>
    </location>
</feature>
<dbReference type="InParanoid" id="D8SDL2"/>
<feature type="compositionally biased region" description="Low complexity" evidence="2">
    <location>
        <begin position="352"/>
        <end position="373"/>
    </location>
</feature>
<dbReference type="Proteomes" id="UP000001514">
    <property type="component" value="Unassembled WGS sequence"/>
</dbReference>